<feature type="domain" description="NIF system FeS cluster assembly NifU C-terminal" evidence="1">
    <location>
        <begin position="6"/>
        <end position="71"/>
    </location>
</feature>
<dbReference type="InterPro" id="IPR001075">
    <property type="entry name" value="NIF_FeS_clus_asmbl_NifU_C"/>
</dbReference>
<dbReference type="GO" id="GO:0005506">
    <property type="term" value="F:iron ion binding"/>
    <property type="evidence" value="ECO:0007669"/>
    <property type="project" value="InterPro"/>
</dbReference>
<dbReference type="Gene3D" id="3.30.300.130">
    <property type="entry name" value="Fe-S cluster assembly (FSCA)"/>
    <property type="match status" value="1"/>
</dbReference>
<accession>A0A1Q6DUV7</accession>
<dbReference type="GO" id="GO:0051536">
    <property type="term" value="F:iron-sulfur cluster binding"/>
    <property type="evidence" value="ECO:0007669"/>
    <property type="project" value="InterPro"/>
</dbReference>
<dbReference type="Proteomes" id="UP000185744">
    <property type="component" value="Unassembled WGS sequence"/>
</dbReference>
<dbReference type="InParanoid" id="A0A1Q6DUV7"/>
<dbReference type="PANTHER" id="PTHR11178">
    <property type="entry name" value="IRON-SULFUR CLUSTER SCAFFOLD PROTEIN NFU-RELATED"/>
    <property type="match status" value="1"/>
</dbReference>
<dbReference type="EMBL" id="MSDW01000001">
    <property type="protein sequence ID" value="OKY78144.1"/>
    <property type="molecule type" value="Genomic_DNA"/>
</dbReference>
<proteinExistence type="predicted"/>
<keyword evidence="3" id="KW-1185">Reference proteome</keyword>
<organism evidence="2 3">
    <name type="scientific">Methanohalarchaeum thermophilum</name>
    <dbReference type="NCBI Taxonomy" id="1903181"/>
    <lineage>
        <taxon>Archaea</taxon>
        <taxon>Methanobacteriati</taxon>
        <taxon>Methanobacteriota</taxon>
        <taxon>Methanonatronarchaeia</taxon>
        <taxon>Methanonatronarchaeales</taxon>
        <taxon>Methanonatronarchaeaceae</taxon>
        <taxon>Candidatus Methanohalarchaeum</taxon>
    </lineage>
</organism>
<dbReference type="SUPFAM" id="SSF117916">
    <property type="entry name" value="Fe-S cluster assembly (FSCA) domain-like"/>
    <property type="match status" value="1"/>
</dbReference>
<dbReference type="GO" id="GO:0016226">
    <property type="term" value="P:iron-sulfur cluster assembly"/>
    <property type="evidence" value="ECO:0007669"/>
    <property type="project" value="InterPro"/>
</dbReference>
<dbReference type="AlphaFoldDB" id="A0A1Q6DUV7"/>
<dbReference type="InterPro" id="IPR034904">
    <property type="entry name" value="FSCA_dom_sf"/>
</dbReference>
<evidence type="ECO:0000313" key="2">
    <source>
        <dbReference type="EMBL" id="OKY78144.1"/>
    </source>
</evidence>
<sequence length="75" mass="8303">MDREQIKEIIDEEIAPKLRADGGDIEFVDIEDNTVKVKLKGACAGCPMSQLTLSNTVENYLKSKIPEVEAVKPVQ</sequence>
<reference evidence="2" key="1">
    <citation type="submission" date="2016-12" db="EMBL/GenBank/DDBJ databases">
        <title>Discovery of methanogenic haloarchaea.</title>
        <authorList>
            <person name="Sorokin D.Y."/>
            <person name="Makarova K.S."/>
            <person name="Abbas B."/>
            <person name="Ferrer M."/>
            <person name="Golyshin P.N."/>
        </authorList>
    </citation>
    <scope>NUCLEOTIDE SEQUENCE [LARGE SCALE GENOMIC DNA]</scope>
    <source>
        <strain evidence="2">HMET1</strain>
    </source>
</reference>
<comment type="caution">
    <text evidence="2">The sequence shown here is derived from an EMBL/GenBank/DDBJ whole genome shotgun (WGS) entry which is preliminary data.</text>
</comment>
<dbReference type="Pfam" id="PF01106">
    <property type="entry name" value="NifU"/>
    <property type="match status" value="1"/>
</dbReference>
<evidence type="ECO:0000313" key="3">
    <source>
        <dbReference type="Proteomes" id="UP000185744"/>
    </source>
</evidence>
<dbReference type="STRING" id="1903181.BTN85_0629"/>
<name>A0A1Q6DUV7_METT1</name>
<evidence type="ECO:0000259" key="1">
    <source>
        <dbReference type="Pfam" id="PF01106"/>
    </source>
</evidence>
<gene>
    <name evidence="2" type="ORF">BTN85_0629</name>
</gene>
<protein>
    <submittedName>
        <fullName evidence="2">Fe-S cluster biogenesis protein NfuA, 4Fe-4S-binding domain</fullName>
    </submittedName>
</protein>